<dbReference type="CDD" id="cd04196">
    <property type="entry name" value="GT_2_like_d"/>
    <property type="match status" value="1"/>
</dbReference>
<dbReference type="SUPFAM" id="SSF53448">
    <property type="entry name" value="Nucleotide-diphospho-sugar transferases"/>
    <property type="match status" value="1"/>
</dbReference>
<dbReference type="GO" id="GO:0016758">
    <property type="term" value="F:hexosyltransferase activity"/>
    <property type="evidence" value="ECO:0007669"/>
    <property type="project" value="UniProtKB-ARBA"/>
</dbReference>
<dbReference type="InterPro" id="IPR001173">
    <property type="entry name" value="Glyco_trans_2-like"/>
</dbReference>
<keyword evidence="3" id="KW-1185">Reference proteome</keyword>
<dbReference type="AlphaFoldDB" id="A0A1D8IQB0"/>
<dbReference type="PANTHER" id="PTHR22916:SF3">
    <property type="entry name" value="UDP-GLCNAC:BETAGAL BETA-1,3-N-ACETYLGLUCOSAMINYLTRANSFERASE-LIKE PROTEIN 1"/>
    <property type="match status" value="1"/>
</dbReference>
<dbReference type="Proteomes" id="UP000095401">
    <property type="component" value="Chromosome"/>
</dbReference>
<evidence type="ECO:0000313" key="2">
    <source>
        <dbReference type="EMBL" id="AOU98649.1"/>
    </source>
</evidence>
<name>A0A1D8IQB0_9GAMM</name>
<reference evidence="3" key="1">
    <citation type="submission" date="2016-09" db="EMBL/GenBank/DDBJ databases">
        <title>Acidihalobacter prosperus F5.</title>
        <authorList>
            <person name="Khaleque H.N."/>
            <person name="Ramsay J.P."/>
            <person name="Kaksonen A.H."/>
            <person name="Boxall N.J."/>
            <person name="Watkin E.L.J."/>
        </authorList>
    </citation>
    <scope>NUCLEOTIDE SEQUENCE [LARGE SCALE GENOMIC DNA]</scope>
    <source>
        <strain evidence="3">F5</strain>
    </source>
</reference>
<feature type="domain" description="Glycosyltransferase 2-like" evidence="1">
    <location>
        <begin position="6"/>
        <end position="114"/>
    </location>
</feature>
<sequence length="314" mass="35244">MRRIDIALATFNGARFLPALLASIAGQTMAPDSIQVRDDGSIDETCSILERERKVAMPIEFLMDDDGPLGPAANFGRILSHCTSDYTLLADQDDLWHQNKVAELVACAERLEKQQGRSLPTLVYSGARIIDSDGRVLAPSASRWQGFKSHTGEDFKRELIQNTVPGCTMLVNRALLEVALPVPDAAVMHDWWLLLVAHTLGEVRCVPQPLVDYRQHESNTIGAEAWDMSGVAKKLRLGPLAVQRRVRRGWQEALTQAEVLYQRYADRMSSEKRKILESVLNLPRQGDLQRRISAARLGLHKEGVLRTLAWYWVL</sequence>
<gene>
    <name evidence="2" type="ORF">BI364_12385</name>
</gene>
<evidence type="ECO:0000259" key="1">
    <source>
        <dbReference type="Pfam" id="PF00535"/>
    </source>
</evidence>
<accession>A0A1D8IQB0</accession>
<dbReference type="PANTHER" id="PTHR22916">
    <property type="entry name" value="GLYCOSYLTRANSFERASE"/>
    <property type="match status" value="1"/>
</dbReference>
<dbReference type="Pfam" id="PF00535">
    <property type="entry name" value="Glycos_transf_2"/>
    <property type="match status" value="1"/>
</dbReference>
<dbReference type="Gene3D" id="3.90.550.10">
    <property type="entry name" value="Spore Coat Polysaccharide Biosynthesis Protein SpsA, Chain A"/>
    <property type="match status" value="1"/>
</dbReference>
<protein>
    <recommendedName>
        <fullName evidence="1">Glycosyltransferase 2-like domain-containing protein</fullName>
    </recommendedName>
</protein>
<dbReference type="InterPro" id="IPR029044">
    <property type="entry name" value="Nucleotide-diphossugar_trans"/>
</dbReference>
<evidence type="ECO:0000313" key="3">
    <source>
        <dbReference type="Proteomes" id="UP000095401"/>
    </source>
</evidence>
<proteinExistence type="predicted"/>
<dbReference type="EMBL" id="CP017415">
    <property type="protein sequence ID" value="AOU98649.1"/>
    <property type="molecule type" value="Genomic_DNA"/>
</dbReference>
<dbReference type="KEGG" id="aprs:BI364_12385"/>
<organism evidence="2 3">
    <name type="scientific">Acidihalobacter yilgarnensis</name>
    <dbReference type="NCBI Taxonomy" id="2819280"/>
    <lineage>
        <taxon>Bacteria</taxon>
        <taxon>Pseudomonadati</taxon>
        <taxon>Pseudomonadota</taxon>
        <taxon>Gammaproteobacteria</taxon>
        <taxon>Chromatiales</taxon>
        <taxon>Ectothiorhodospiraceae</taxon>
        <taxon>Acidihalobacter</taxon>
    </lineage>
</organism>